<dbReference type="InterPro" id="IPR035243">
    <property type="entry name" value="TamA_POTRA_Dom_1"/>
</dbReference>
<dbReference type="GO" id="GO:0009279">
    <property type="term" value="C:cell outer membrane"/>
    <property type="evidence" value="ECO:0007669"/>
    <property type="project" value="UniProtKB-SubCell"/>
</dbReference>
<keyword evidence="4" id="KW-1134">Transmembrane beta strand</keyword>
<accession>A0A7U6GHX8</accession>
<proteinExistence type="inferred from homology"/>
<evidence type="ECO:0000256" key="4">
    <source>
        <dbReference type="ARBA" id="ARBA00022452"/>
    </source>
</evidence>
<comment type="subunit">
    <text evidence="10">Interacts with TamB to form the translocation and assembly module (TAM).</text>
</comment>
<dbReference type="KEGG" id="tbn:TBH_C1002"/>
<evidence type="ECO:0000256" key="5">
    <source>
        <dbReference type="ARBA" id="ARBA00022692"/>
    </source>
</evidence>
<evidence type="ECO:0000256" key="7">
    <source>
        <dbReference type="ARBA" id="ARBA00023136"/>
    </source>
</evidence>
<sequence>MKTDVTKDVLAGVLSGLLVWFVPLWAAPSSPDTTAQESAQPEKSETGTGKQPASGVKLDIRISGIEGELLDNARAYLGLEQKKNDPLLSSLWIRHLYKKAVDQIRESLRPFGYYNAQVKASLEQQGDHLWQARFHVDPGPRTKVVELDLKLLGEGAGEKELQKALQGFSLKKGDYLDDAVYEKGKAGLITLAEEIGYPDAQASKAQIVVDPRSNTARVVLHLDTGKKYYIDSIRLHQDVLNEDFVRRYLVDVQPGDVYSQENLLEIQRALIEAGYFSLVGIKPQFDEVRENRVPVDVRLEPGKRQFYSFGLGFDTDIGVNLSVRWNHRRLNRRGHKADAQMKLSMNNSYLLGNYWIPIRDPRTTKLGFSARLEREVLDDSESNMFDVNAGYYWEKGDWLTKYYTEFKYEKFTLGDQAAQTTHFLSLGATLQRTWRAPDKLPYLRQAWAMFGDINGAPSGISSTYYLRAHLKARAYLPLFGRGRLVLRGEYGTATVGDFDLYPTSLRFYAGGDNSVRGYDWKTLGPEDTQGNVIGGRQVLTASMEYDHQVAEKWLAAGFVDAGNAYNDALDHVFIGAGFGARWLSPVGTVRLDLAWPFNRENDEQTRFSDLRVHFGFEVLM</sequence>
<evidence type="ECO:0000256" key="11">
    <source>
        <dbReference type="SAM" id="MobiDB-lite"/>
    </source>
</evidence>
<evidence type="ECO:0000256" key="9">
    <source>
        <dbReference type="ARBA" id="ARBA00033063"/>
    </source>
</evidence>
<gene>
    <name evidence="15" type="ORF">TBH_C1002</name>
</gene>
<feature type="domain" description="TamA POTRA" evidence="14">
    <location>
        <begin position="59"/>
        <end position="138"/>
    </location>
</feature>
<comment type="similarity">
    <text evidence="2">Belongs to the TamA family.</text>
</comment>
<evidence type="ECO:0000256" key="2">
    <source>
        <dbReference type="ARBA" id="ARBA00010248"/>
    </source>
</evidence>
<dbReference type="InterPro" id="IPR000184">
    <property type="entry name" value="Bac_surfAg_D15"/>
</dbReference>
<dbReference type="InterPro" id="IPR039910">
    <property type="entry name" value="D15-like"/>
</dbReference>
<dbReference type="Pfam" id="PF17243">
    <property type="entry name" value="POTRA_TamA_1"/>
    <property type="match status" value="1"/>
</dbReference>
<evidence type="ECO:0000313" key="16">
    <source>
        <dbReference type="Proteomes" id="UP000031631"/>
    </source>
</evidence>
<feature type="region of interest" description="Disordered" evidence="11">
    <location>
        <begin position="31"/>
        <end position="54"/>
    </location>
</feature>
<feature type="domain" description="Bacterial surface antigen (D15)" evidence="12">
    <location>
        <begin position="339"/>
        <end position="608"/>
    </location>
</feature>
<dbReference type="Gene3D" id="2.40.160.50">
    <property type="entry name" value="membrane protein fhac: a member of the omp85/tpsb transporter family"/>
    <property type="match status" value="1"/>
</dbReference>
<dbReference type="PANTHER" id="PTHR12815">
    <property type="entry name" value="SORTING AND ASSEMBLY MACHINERY SAMM50 PROTEIN FAMILY MEMBER"/>
    <property type="match status" value="1"/>
</dbReference>
<keyword evidence="8" id="KW-0998">Cell outer membrane</keyword>
<evidence type="ECO:0000256" key="6">
    <source>
        <dbReference type="ARBA" id="ARBA00022729"/>
    </source>
</evidence>
<dbReference type="Pfam" id="PF07244">
    <property type="entry name" value="POTRA"/>
    <property type="match status" value="1"/>
</dbReference>
<feature type="domain" description="POTRA" evidence="13">
    <location>
        <begin position="228"/>
        <end position="302"/>
    </location>
</feature>
<dbReference type="GO" id="GO:0009306">
    <property type="term" value="P:protein secretion"/>
    <property type="evidence" value="ECO:0007669"/>
    <property type="project" value="TreeGrafter"/>
</dbReference>
<dbReference type="Pfam" id="PF01103">
    <property type="entry name" value="Omp85"/>
    <property type="match status" value="1"/>
</dbReference>
<keyword evidence="6" id="KW-0732">Signal</keyword>
<organism evidence="15 16">
    <name type="scientific">Thiolapillus brandeum</name>
    <dbReference type="NCBI Taxonomy" id="1076588"/>
    <lineage>
        <taxon>Bacteria</taxon>
        <taxon>Pseudomonadati</taxon>
        <taxon>Pseudomonadota</taxon>
        <taxon>Gammaproteobacteria</taxon>
        <taxon>Chromatiales</taxon>
        <taxon>Sedimenticolaceae</taxon>
        <taxon>Thiolapillus</taxon>
    </lineage>
</organism>
<name>A0A7U6GHX8_9GAMM</name>
<dbReference type="RefSeq" id="WP_041066185.1">
    <property type="nucleotide sequence ID" value="NZ_AP012273.1"/>
</dbReference>
<dbReference type="Proteomes" id="UP000031631">
    <property type="component" value="Chromosome"/>
</dbReference>
<evidence type="ECO:0000259" key="13">
    <source>
        <dbReference type="Pfam" id="PF07244"/>
    </source>
</evidence>
<evidence type="ECO:0000256" key="8">
    <source>
        <dbReference type="ARBA" id="ARBA00023237"/>
    </source>
</evidence>
<dbReference type="PANTHER" id="PTHR12815:SF47">
    <property type="entry name" value="TRANSLOCATION AND ASSEMBLY MODULE SUBUNIT TAMA"/>
    <property type="match status" value="1"/>
</dbReference>
<dbReference type="InterPro" id="IPR010827">
    <property type="entry name" value="BamA/TamA_POTRA"/>
</dbReference>
<comment type="subcellular location">
    <subcellularLocation>
        <location evidence="1">Cell outer membrane</location>
    </subcellularLocation>
</comment>
<evidence type="ECO:0000256" key="1">
    <source>
        <dbReference type="ARBA" id="ARBA00004442"/>
    </source>
</evidence>
<evidence type="ECO:0000256" key="10">
    <source>
        <dbReference type="ARBA" id="ARBA00093548"/>
    </source>
</evidence>
<evidence type="ECO:0000256" key="3">
    <source>
        <dbReference type="ARBA" id="ARBA00015419"/>
    </source>
</evidence>
<evidence type="ECO:0000259" key="14">
    <source>
        <dbReference type="Pfam" id="PF17243"/>
    </source>
</evidence>
<protein>
    <recommendedName>
        <fullName evidence="3">Translocation and assembly module subunit TamA</fullName>
    </recommendedName>
    <alternativeName>
        <fullName evidence="9">Autotransporter assembly factor TamA</fullName>
    </alternativeName>
</protein>
<keyword evidence="5" id="KW-0812">Transmembrane</keyword>
<dbReference type="Gene3D" id="3.10.20.310">
    <property type="entry name" value="membrane protein fhac"/>
    <property type="match status" value="3"/>
</dbReference>
<reference evidence="15 16" key="1">
    <citation type="journal article" date="2014" name="PLoS ONE">
        <title>Physiological and genomic features of a novel sulfur-oxidizing gammaproteobacterium belonging to a previously uncultivated symbiotic lineage isolated from a hydrothermal vent.</title>
        <authorList>
            <person name="Nunoura T."/>
            <person name="Takaki Y."/>
            <person name="Kazama H."/>
            <person name="Kakuta J."/>
            <person name="Shimamura S."/>
            <person name="Makita H."/>
            <person name="Hirai M."/>
            <person name="Miyazaki M."/>
            <person name="Takai K."/>
        </authorList>
    </citation>
    <scope>NUCLEOTIDE SEQUENCE [LARGE SCALE GENOMIC DNA]</scope>
    <source>
        <strain evidence="15 16">Hiromi1</strain>
    </source>
</reference>
<keyword evidence="16" id="KW-1185">Reference proteome</keyword>
<keyword evidence="7" id="KW-0472">Membrane</keyword>
<evidence type="ECO:0000313" key="15">
    <source>
        <dbReference type="EMBL" id="BAO43932.1"/>
    </source>
</evidence>
<dbReference type="AlphaFoldDB" id="A0A7U6GHX8"/>
<dbReference type="EMBL" id="AP012273">
    <property type="protein sequence ID" value="BAO43932.1"/>
    <property type="molecule type" value="Genomic_DNA"/>
</dbReference>
<dbReference type="GO" id="GO:0097347">
    <property type="term" value="C:TAM protein secretion complex"/>
    <property type="evidence" value="ECO:0007669"/>
    <property type="project" value="TreeGrafter"/>
</dbReference>
<dbReference type="OrthoDB" id="9769707at2"/>
<evidence type="ECO:0000259" key="12">
    <source>
        <dbReference type="Pfam" id="PF01103"/>
    </source>
</evidence>